<proteinExistence type="predicted"/>
<feature type="non-terminal residue" evidence="1">
    <location>
        <position position="47"/>
    </location>
</feature>
<dbReference type="AlphaFoldDB" id="A0A1A7Z5I2"/>
<reference evidence="1" key="1">
    <citation type="submission" date="2016-05" db="EMBL/GenBank/DDBJ databases">
        <authorList>
            <person name="Lavstsen T."/>
            <person name="Jespersen J.S."/>
        </authorList>
    </citation>
    <scope>NUCLEOTIDE SEQUENCE</scope>
    <source>
        <tissue evidence="1">Brain</tissue>
    </source>
</reference>
<evidence type="ECO:0000313" key="1">
    <source>
        <dbReference type="EMBL" id="SBP37425.1"/>
    </source>
</evidence>
<reference evidence="1" key="2">
    <citation type="submission" date="2016-06" db="EMBL/GenBank/DDBJ databases">
        <title>The genome of a short-lived fish provides insights into sex chromosome evolution and the genetic control of aging.</title>
        <authorList>
            <person name="Reichwald K."/>
            <person name="Felder M."/>
            <person name="Petzold A."/>
            <person name="Koch P."/>
            <person name="Groth M."/>
            <person name="Platzer M."/>
        </authorList>
    </citation>
    <scope>NUCLEOTIDE SEQUENCE</scope>
    <source>
        <tissue evidence="1">Brain</tissue>
    </source>
</reference>
<sequence length="47" mass="5436">RLPPIQRHPQVQRLIALRPRARERSASSLAVQMIRRPPASYHLLVVT</sequence>
<organism evidence="1">
    <name type="scientific">Iconisemion striatum</name>
    <dbReference type="NCBI Taxonomy" id="60296"/>
    <lineage>
        <taxon>Eukaryota</taxon>
        <taxon>Metazoa</taxon>
        <taxon>Chordata</taxon>
        <taxon>Craniata</taxon>
        <taxon>Vertebrata</taxon>
        <taxon>Euteleostomi</taxon>
        <taxon>Actinopterygii</taxon>
        <taxon>Neopterygii</taxon>
        <taxon>Teleostei</taxon>
        <taxon>Neoteleostei</taxon>
        <taxon>Acanthomorphata</taxon>
        <taxon>Ovalentaria</taxon>
        <taxon>Atherinomorphae</taxon>
        <taxon>Cyprinodontiformes</taxon>
        <taxon>Nothobranchiidae</taxon>
        <taxon>Iconisemion</taxon>
    </lineage>
</organism>
<name>A0A1A7Z5I2_9TELE</name>
<accession>A0A1A7Z5I2</accession>
<gene>
    <name evidence="1" type="primary">CYR61</name>
</gene>
<feature type="non-terminal residue" evidence="1">
    <location>
        <position position="1"/>
    </location>
</feature>
<protein>
    <submittedName>
        <fullName evidence="1">Cysteine-rich, angiogenic inducer, 61</fullName>
    </submittedName>
</protein>
<dbReference type="EMBL" id="HADX01015193">
    <property type="protein sequence ID" value="SBP37425.1"/>
    <property type="molecule type" value="Transcribed_RNA"/>
</dbReference>